<organism evidence="2 3">
    <name type="scientific">Actinoplanes couchii</name>
    <dbReference type="NCBI Taxonomy" id="403638"/>
    <lineage>
        <taxon>Bacteria</taxon>
        <taxon>Bacillati</taxon>
        <taxon>Actinomycetota</taxon>
        <taxon>Actinomycetes</taxon>
        <taxon>Micromonosporales</taxon>
        <taxon>Micromonosporaceae</taxon>
        <taxon>Actinoplanes</taxon>
    </lineage>
</organism>
<reference evidence="2 3" key="1">
    <citation type="submission" date="2021-01" db="EMBL/GenBank/DDBJ databases">
        <title>Whole genome shotgun sequence of Actinoplanes couchii NBRC 106145.</title>
        <authorList>
            <person name="Komaki H."/>
            <person name="Tamura T."/>
        </authorList>
    </citation>
    <scope>NUCLEOTIDE SEQUENCE [LARGE SCALE GENOMIC DNA]</scope>
    <source>
        <strain evidence="2 3">NBRC 106145</strain>
    </source>
</reference>
<feature type="domain" description="DUF402" evidence="1">
    <location>
        <begin position="46"/>
        <end position="125"/>
    </location>
</feature>
<accession>A0ABQ3XPJ6</accession>
<dbReference type="EMBL" id="BOMG01000108">
    <property type="protein sequence ID" value="GID60411.1"/>
    <property type="molecule type" value="Genomic_DNA"/>
</dbReference>
<evidence type="ECO:0000259" key="1">
    <source>
        <dbReference type="Pfam" id="PF04167"/>
    </source>
</evidence>
<name>A0ABQ3XPJ6_9ACTN</name>
<dbReference type="InterPro" id="IPR007295">
    <property type="entry name" value="DUF402"/>
</dbReference>
<dbReference type="RefSeq" id="WP_203807397.1">
    <property type="nucleotide sequence ID" value="NZ_BAAAQE010000112.1"/>
</dbReference>
<dbReference type="SUPFAM" id="SSF159234">
    <property type="entry name" value="FomD-like"/>
    <property type="match status" value="1"/>
</dbReference>
<dbReference type="Pfam" id="PF04167">
    <property type="entry name" value="DUF402"/>
    <property type="match status" value="1"/>
</dbReference>
<comment type="caution">
    <text evidence="2">The sequence shown here is derived from an EMBL/GenBank/DDBJ whole genome shotgun (WGS) entry which is preliminary data.</text>
</comment>
<gene>
    <name evidence="2" type="ORF">Aco03nite_088150</name>
</gene>
<sequence length="172" mass="19549">MTPEPGPQPVSVTVVRDGAVRAPGYRDGKAIVYDWAFPWNGVILQQRSFVLLDTGFQINQAVTFPEQQRGWWYCDLVRVTDEGDVVHVDDHWIDVIVGPPDHPYRVLDLDEYADAIAEGAIDTATGIDGLRRTQHFLDQHLNRRHDTRRDIWPDFPPRAITNLAQLPPATFP</sequence>
<evidence type="ECO:0000313" key="3">
    <source>
        <dbReference type="Proteomes" id="UP000612282"/>
    </source>
</evidence>
<proteinExistence type="predicted"/>
<keyword evidence="3" id="KW-1185">Reference proteome</keyword>
<dbReference type="Gene3D" id="2.40.380.10">
    <property type="entry name" value="FomD-like"/>
    <property type="match status" value="1"/>
</dbReference>
<dbReference type="Proteomes" id="UP000612282">
    <property type="component" value="Unassembled WGS sequence"/>
</dbReference>
<dbReference type="InterPro" id="IPR035930">
    <property type="entry name" value="FomD-like_sf"/>
</dbReference>
<protein>
    <recommendedName>
        <fullName evidence="1">DUF402 domain-containing protein</fullName>
    </recommendedName>
</protein>
<evidence type="ECO:0000313" key="2">
    <source>
        <dbReference type="EMBL" id="GID60411.1"/>
    </source>
</evidence>